<dbReference type="OrthoDB" id="515652at2759"/>
<name>A0A813F0S4_POLGL</name>
<dbReference type="GO" id="GO:0006913">
    <property type="term" value="P:nucleocytoplasmic transport"/>
    <property type="evidence" value="ECO:0007669"/>
    <property type="project" value="TreeGrafter"/>
</dbReference>
<dbReference type="EMBL" id="CAJNNV010022133">
    <property type="protein sequence ID" value="CAE8607828.1"/>
    <property type="molecule type" value="Genomic_DNA"/>
</dbReference>
<dbReference type="GO" id="GO:0031267">
    <property type="term" value="F:small GTPase binding"/>
    <property type="evidence" value="ECO:0007669"/>
    <property type="project" value="TreeGrafter"/>
</dbReference>
<dbReference type="GO" id="GO:0005829">
    <property type="term" value="C:cytosol"/>
    <property type="evidence" value="ECO:0007669"/>
    <property type="project" value="TreeGrafter"/>
</dbReference>
<dbReference type="SUPFAM" id="SSF52047">
    <property type="entry name" value="RNI-like"/>
    <property type="match status" value="2"/>
</dbReference>
<keyword evidence="2" id="KW-0433">Leucine-rich repeat</keyword>
<evidence type="ECO:0000256" key="2">
    <source>
        <dbReference type="ARBA" id="ARBA00022614"/>
    </source>
</evidence>
<proteinExistence type="predicted"/>
<dbReference type="PANTHER" id="PTHR24113:SF12">
    <property type="entry name" value="RAN GTPASE-ACTIVATING PROTEIN 1"/>
    <property type="match status" value="1"/>
</dbReference>
<comment type="caution">
    <text evidence="4">The sequence shown here is derived from an EMBL/GenBank/DDBJ whole genome shotgun (WGS) entry which is preliminary data.</text>
</comment>
<gene>
    <name evidence="4" type="ORF">PGLA1383_LOCUS25731</name>
</gene>
<accession>A0A813F0S4</accession>
<dbReference type="Proteomes" id="UP000654075">
    <property type="component" value="Unassembled WGS sequence"/>
</dbReference>
<dbReference type="InterPro" id="IPR032675">
    <property type="entry name" value="LRR_dom_sf"/>
</dbReference>
<dbReference type="Gene3D" id="3.80.10.10">
    <property type="entry name" value="Ribonuclease Inhibitor"/>
    <property type="match status" value="3"/>
</dbReference>
<dbReference type="SMART" id="SM00368">
    <property type="entry name" value="LRR_RI"/>
    <property type="match status" value="5"/>
</dbReference>
<evidence type="ECO:0000256" key="3">
    <source>
        <dbReference type="ARBA" id="ARBA00022737"/>
    </source>
</evidence>
<sequence length="595" mass="62691">MVKLLAQPKLKGVVQMGPGVRVQVQGLQNNQELNGQTGHLLQFDPAKLRWGVELEGGKQVLLKMGNLIPLGDVAPATTDELTGQPKPADAPVACDSAVPETVITPADVDKMVAEFAVDRSAGSGSRAACEKDCPPEDAAVPALDGEGADDNWPVLPTSAETQEKIRSGCWWDGGSAAKRFTEQLRANDPSLVSVVLVPPKRFNDEDAIEICDALEGNEFCRELVASGHSLSSASCERIAAALRSSKSLEVLSVGDSQLGALGSLIFDGLGGNLSLTSLDLEQKGLTAGALCALAEALASRHRLGAPALKSLSLSRNKCLGEALSQLVAAPPPAQLKLCDCALGASHGKLLGEWVARGVEDLDLRDNSGLGGDGLEQMTGVWKDKKSLLPLSSLSLRVLRLDGCAVGDDGLEAVAEACGGGLPLEELFVERCEITLSGCQLLVDSLRGRRLQTLSARANVIGDEGCTLLGHCAEKLDLSSTSLSGQVLPTLGEQPLVALELFSNPSLGPSVGNWCSSLKPSHWQRLDYFDLSGCCLKDEGFTCVCNTLLEQPDLMPSLTFLCMGANDVKDDDAACELVERLGASRAGRLRVVWQNT</sequence>
<keyword evidence="5" id="KW-1185">Reference proteome</keyword>
<protein>
    <submittedName>
        <fullName evidence="4">Uncharacterized protein</fullName>
    </submittedName>
</protein>
<dbReference type="InterPro" id="IPR027038">
    <property type="entry name" value="RanGap"/>
</dbReference>
<dbReference type="GO" id="GO:0005634">
    <property type="term" value="C:nucleus"/>
    <property type="evidence" value="ECO:0007669"/>
    <property type="project" value="TreeGrafter"/>
</dbReference>
<evidence type="ECO:0000313" key="5">
    <source>
        <dbReference type="Proteomes" id="UP000654075"/>
    </source>
</evidence>
<dbReference type="GO" id="GO:0005096">
    <property type="term" value="F:GTPase activator activity"/>
    <property type="evidence" value="ECO:0007669"/>
    <property type="project" value="UniProtKB-KW"/>
</dbReference>
<dbReference type="InterPro" id="IPR001611">
    <property type="entry name" value="Leu-rich_rpt"/>
</dbReference>
<dbReference type="GO" id="GO:0048471">
    <property type="term" value="C:perinuclear region of cytoplasm"/>
    <property type="evidence" value="ECO:0007669"/>
    <property type="project" value="TreeGrafter"/>
</dbReference>
<keyword evidence="3" id="KW-0677">Repeat</keyword>
<dbReference type="Pfam" id="PF13516">
    <property type="entry name" value="LRR_6"/>
    <property type="match status" value="1"/>
</dbReference>
<evidence type="ECO:0000313" key="4">
    <source>
        <dbReference type="EMBL" id="CAE8607828.1"/>
    </source>
</evidence>
<reference evidence="4" key="1">
    <citation type="submission" date="2021-02" db="EMBL/GenBank/DDBJ databases">
        <authorList>
            <person name="Dougan E. K."/>
            <person name="Rhodes N."/>
            <person name="Thang M."/>
            <person name="Chan C."/>
        </authorList>
    </citation>
    <scope>NUCLEOTIDE SEQUENCE</scope>
</reference>
<dbReference type="AlphaFoldDB" id="A0A813F0S4"/>
<keyword evidence="1" id="KW-0343">GTPase activation</keyword>
<dbReference type="PANTHER" id="PTHR24113">
    <property type="entry name" value="RAN GTPASE-ACTIVATING PROTEIN 1"/>
    <property type="match status" value="1"/>
</dbReference>
<evidence type="ECO:0000256" key="1">
    <source>
        <dbReference type="ARBA" id="ARBA00022468"/>
    </source>
</evidence>
<organism evidence="4 5">
    <name type="scientific">Polarella glacialis</name>
    <name type="common">Dinoflagellate</name>
    <dbReference type="NCBI Taxonomy" id="89957"/>
    <lineage>
        <taxon>Eukaryota</taxon>
        <taxon>Sar</taxon>
        <taxon>Alveolata</taxon>
        <taxon>Dinophyceae</taxon>
        <taxon>Suessiales</taxon>
        <taxon>Suessiaceae</taxon>
        <taxon>Polarella</taxon>
    </lineage>
</organism>